<evidence type="ECO:0000256" key="1">
    <source>
        <dbReference type="ARBA" id="ARBA00010333"/>
    </source>
</evidence>
<dbReference type="OrthoDB" id="5296159at2"/>
<dbReference type="PANTHER" id="PTHR35936:SF25">
    <property type="entry name" value="ABC TRANSPORTER SUBSTRATE-BINDING PROTEIN"/>
    <property type="match status" value="1"/>
</dbReference>
<keyword evidence="2 3" id="KW-0732">Signal</keyword>
<dbReference type="Gene3D" id="3.40.190.10">
    <property type="entry name" value="Periplasmic binding protein-like II"/>
    <property type="match status" value="2"/>
</dbReference>
<evidence type="ECO:0000259" key="4">
    <source>
        <dbReference type="Pfam" id="PF00497"/>
    </source>
</evidence>
<dbReference type="RefSeq" id="WP_113863021.1">
    <property type="nucleotide sequence ID" value="NZ_QNRO01000012.1"/>
</dbReference>
<dbReference type="EMBL" id="QNRO01000012">
    <property type="protein sequence ID" value="RBP28330.1"/>
    <property type="molecule type" value="Genomic_DNA"/>
</dbReference>
<accession>A0A366GM98</accession>
<feature type="signal peptide" evidence="3">
    <location>
        <begin position="1"/>
        <end position="24"/>
    </location>
</feature>
<dbReference type="InterPro" id="IPR001638">
    <property type="entry name" value="Solute-binding_3/MltF_N"/>
</dbReference>
<dbReference type="SUPFAM" id="SSF53850">
    <property type="entry name" value="Periplasmic binding protein-like II"/>
    <property type="match status" value="1"/>
</dbReference>
<dbReference type="AlphaFoldDB" id="A0A366GM98"/>
<organism evidence="5 6">
    <name type="scientific">Marinobacter pelagius</name>
    <dbReference type="NCBI Taxonomy" id="379482"/>
    <lineage>
        <taxon>Bacteria</taxon>
        <taxon>Pseudomonadati</taxon>
        <taxon>Pseudomonadota</taxon>
        <taxon>Gammaproteobacteria</taxon>
        <taxon>Pseudomonadales</taxon>
        <taxon>Marinobacteraceae</taxon>
        <taxon>Marinobacter</taxon>
    </lineage>
</organism>
<dbReference type="PANTHER" id="PTHR35936">
    <property type="entry name" value="MEMBRANE-BOUND LYTIC MUREIN TRANSGLYCOSYLASE F"/>
    <property type="match status" value="1"/>
</dbReference>
<comment type="similarity">
    <text evidence="1">Belongs to the bacterial solute-binding protein 3 family.</text>
</comment>
<dbReference type="Pfam" id="PF00497">
    <property type="entry name" value="SBP_bac_3"/>
    <property type="match status" value="1"/>
</dbReference>
<reference evidence="5 6" key="1">
    <citation type="submission" date="2018-06" db="EMBL/GenBank/DDBJ databases">
        <title>Freshwater and sediment microbial communities from various areas in North America, analyzing microbe dynamics in response to fracking.</title>
        <authorList>
            <person name="Lamendella R."/>
        </authorList>
    </citation>
    <scope>NUCLEOTIDE SEQUENCE [LARGE SCALE GENOMIC DNA]</scope>
    <source>
        <strain evidence="5 6">114J</strain>
    </source>
</reference>
<name>A0A366GM98_9GAMM</name>
<feature type="domain" description="Solute-binding protein family 3/N-terminal" evidence="4">
    <location>
        <begin position="33"/>
        <end position="249"/>
    </location>
</feature>
<gene>
    <name evidence="5" type="ORF">DET50_11259</name>
</gene>
<sequence length="275" mass="31257">MLRCTAMKATCLVLLVSLSSVLSASTTTVQLTTGHWPPYFDEDSSNGGFVAELIDAAFATQEMEVEFTFLPWSRALFMVNAKRFDGTAIWSCTEDRSEHYYYSNAIVPYRYVFYHRKDQTFDWNSVADLSGKIIGITQDYSYSENITPLLAEGIVQTDVTTSDQANFKKLLAGRIDLFPMDPVTGQALIKEWFAPEQASQLTFHPKSIRRGFYHVLFSKQASDGRILRDQLNAGLQELRQTGQFESIIDRGLERSGLPVDRLYPELDQWPVRDCD</sequence>
<evidence type="ECO:0000256" key="3">
    <source>
        <dbReference type="SAM" id="SignalP"/>
    </source>
</evidence>
<evidence type="ECO:0000313" key="6">
    <source>
        <dbReference type="Proteomes" id="UP000252995"/>
    </source>
</evidence>
<evidence type="ECO:0000313" key="5">
    <source>
        <dbReference type="EMBL" id="RBP28330.1"/>
    </source>
</evidence>
<protein>
    <submittedName>
        <fullName evidence="5">Amino acid ABC transporter substrate-binding protein (PAAT family)</fullName>
    </submittedName>
</protein>
<dbReference type="Proteomes" id="UP000252995">
    <property type="component" value="Unassembled WGS sequence"/>
</dbReference>
<comment type="caution">
    <text evidence="5">The sequence shown here is derived from an EMBL/GenBank/DDBJ whole genome shotgun (WGS) entry which is preliminary data.</text>
</comment>
<proteinExistence type="inferred from homology"/>
<feature type="chain" id="PRO_5016884113" evidence="3">
    <location>
        <begin position="25"/>
        <end position="275"/>
    </location>
</feature>
<evidence type="ECO:0000256" key="2">
    <source>
        <dbReference type="ARBA" id="ARBA00022729"/>
    </source>
</evidence>